<proteinExistence type="predicted"/>
<dbReference type="Proteomes" id="UP000585474">
    <property type="component" value="Unassembled WGS sequence"/>
</dbReference>
<protein>
    <submittedName>
        <fullName evidence="10">Leucine-rich repeat protein kinase family protein</fullName>
    </submittedName>
</protein>
<dbReference type="AlphaFoldDB" id="A0A7J0EDE4"/>
<evidence type="ECO:0000256" key="7">
    <source>
        <dbReference type="ARBA" id="ARBA00023136"/>
    </source>
</evidence>
<dbReference type="Pfam" id="PF07714">
    <property type="entry name" value="PK_Tyr_Ser-Thr"/>
    <property type="match status" value="1"/>
</dbReference>
<dbReference type="InterPro" id="IPR000719">
    <property type="entry name" value="Prot_kinase_dom"/>
</dbReference>
<dbReference type="EMBL" id="BJWL01000003">
    <property type="protein sequence ID" value="GFY84498.1"/>
    <property type="molecule type" value="Genomic_DNA"/>
</dbReference>
<dbReference type="InterPro" id="IPR051809">
    <property type="entry name" value="Plant_receptor-like_S/T_kinase"/>
</dbReference>
<dbReference type="GO" id="GO:0004672">
    <property type="term" value="F:protein kinase activity"/>
    <property type="evidence" value="ECO:0007669"/>
    <property type="project" value="InterPro"/>
</dbReference>
<comment type="caution">
    <text evidence="10">The sequence shown here is derived from an EMBL/GenBank/DDBJ whole genome shotgun (WGS) entry which is preliminary data.</text>
</comment>
<feature type="domain" description="Protein kinase" evidence="9">
    <location>
        <begin position="133"/>
        <end position="402"/>
    </location>
</feature>
<keyword evidence="6" id="KW-1133">Transmembrane helix</keyword>
<keyword evidence="7" id="KW-0472">Membrane</keyword>
<dbReference type="Gene3D" id="1.10.510.10">
    <property type="entry name" value="Transferase(Phosphotransferase) domain 1"/>
    <property type="match status" value="1"/>
</dbReference>
<evidence type="ECO:0000256" key="3">
    <source>
        <dbReference type="ARBA" id="ARBA00022692"/>
    </source>
</evidence>
<accession>A0A7J0EDE4</accession>
<keyword evidence="10" id="KW-0808">Transferase</keyword>
<dbReference type="PROSITE" id="PS50011">
    <property type="entry name" value="PROTEIN_KINASE_DOM"/>
    <property type="match status" value="1"/>
</dbReference>
<dbReference type="GO" id="GO:0005524">
    <property type="term" value="F:ATP binding"/>
    <property type="evidence" value="ECO:0007669"/>
    <property type="project" value="InterPro"/>
</dbReference>
<dbReference type="InterPro" id="IPR032675">
    <property type="entry name" value="LRR_dom_sf"/>
</dbReference>
<dbReference type="InterPro" id="IPR011009">
    <property type="entry name" value="Kinase-like_dom_sf"/>
</dbReference>
<name>A0A7J0EDE4_9ERIC</name>
<dbReference type="InterPro" id="IPR001245">
    <property type="entry name" value="Ser-Thr/Tyr_kinase_cat_dom"/>
</dbReference>
<keyword evidence="3" id="KW-0812">Transmembrane</keyword>
<keyword evidence="5" id="KW-0677">Repeat</keyword>
<sequence length="402" mass="43374">MAASLPSLGNCKNLLSLSLAQNKLSGSIPPLVIGLSSLSDLYFSKNYLTGSLPLEVGLLKNLGYLNVSENKLSSEIPGTLGSCVRLETPRVEGNLFHGTIPTYSSSLSGLQILDLSRNSFSGRIPEFLEGFNFLQILNMSNNDFEGAVRTEGVFANASAVSVMGNSKLCGDVPELQLSLCISKGSRNRRLSVTSKLTENDHSSVSPTKSLFKVSYQTLLHATGEFSSENLIGVGGLGSVYKGIIQHDGTIVAIKVLNLQQCGASKSFIAECEALRNIKHRNFVKDMTGHVGDFGLARFLGKATPTIYTNQGSSIGVRVFIGYTAPDYAMGSEVSAKEDIYSYGILLLEMFMVNRPTDDMFQDSTKIHNYVKKALPYRVGEVADPLLLRGGEEKTQVKMLGAA</sequence>
<evidence type="ECO:0000256" key="6">
    <source>
        <dbReference type="ARBA" id="ARBA00022989"/>
    </source>
</evidence>
<dbReference type="Gene3D" id="3.80.10.10">
    <property type="entry name" value="Ribonuclease Inhibitor"/>
    <property type="match status" value="1"/>
</dbReference>
<dbReference type="SMART" id="SM00220">
    <property type="entry name" value="S_TKc"/>
    <property type="match status" value="1"/>
</dbReference>
<gene>
    <name evidence="10" type="ORF">Acr_03g0012720</name>
</gene>
<dbReference type="PANTHER" id="PTHR27008:SF596">
    <property type="entry name" value="OS02G0215500 PROTEIN"/>
    <property type="match status" value="1"/>
</dbReference>
<dbReference type="PANTHER" id="PTHR27008">
    <property type="entry name" value="OS04G0122200 PROTEIN"/>
    <property type="match status" value="1"/>
</dbReference>
<organism evidence="10 11">
    <name type="scientific">Actinidia rufa</name>
    <dbReference type="NCBI Taxonomy" id="165716"/>
    <lineage>
        <taxon>Eukaryota</taxon>
        <taxon>Viridiplantae</taxon>
        <taxon>Streptophyta</taxon>
        <taxon>Embryophyta</taxon>
        <taxon>Tracheophyta</taxon>
        <taxon>Spermatophyta</taxon>
        <taxon>Magnoliopsida</taxon>
        <taxon>eudicotyledons</taxon>
        <taxon>Gunneridae</taxon>
        <taxon>Pentapetalae</taxon>
        <taxon>asterids</taxon>
        <taxon>Ericales</taxon>
        <taxon>Actinidiaceae</taxon>
        <taxon>Actinidia</taxon>
    </lineage>
</organism>
<evidence type="ECO:0000259" key="9">
    <source>
        <dbReference type="PROSITE" id="PS50011"/>
    </source>
</evidence>
<keyword evidence="4" id="KW-0732">Signal</keyword>
<evidence type="ECO:0000256" key="1">
    <source>
        <dbReference type="ARBA" id="ARBA00004370"/>
    </source>
</evidence>
<dbReference type="SUPFAM" id="SSF52058">
    <property type="entry name" value="L domain-like"/>
    <property type="match status" value="1"/>
</dbReference>
<keyword evidence="10" id="KW-0418">Kinase</keyword>
<dbReference type="Gene3D" id="3.30.200.20">
    <property type="entry name" value="Phosphorylase Kinase, domain 1"/>
    <property type="match status" value="1"/>
</dbReference>
<dbReference type="InterPro" id="IPR001611">
    <property type="entry name" value="Leu-rich_rpt"/>
</dbReference>
<evidence type="ECO:0000256" key="4">
    <source>
        <dbReference type="ARBA" id="ARBA00022729"/>
    </source>
</evidence>
<keyword evidence="2" id="KW-0433">Leucine-rich repeat</keyword>
<evidence type="ECO:0000313" key="11">
    <source>
        <dbReference type="Proteomes" id="UP000585474"/>
    </source>
</evidence>
<dbReference type="OrthoDB" id="676979at2759"/>
<evidence type="ECO:0000256" key="5">
    <source>
        <dbReference type="ARBA" id="ARBA00022737"/>
    </source>
</evidence>
<evidence type="ECO:0000256" key="2">
    <source>
        <dbReference type="ARBA" id="ARBA00022614"/>
    </source>
</evidence>
<dbReference type="SUPFAM" id="SSF56112">
    <property type="entry name" value="Protein kinase-like (PK-like)"/>
    <property type="match status" value="1"/>
</dbReference>
<keyword evidence="11" id="KW-1185">Reference proteome</keyword>
<keyword evidence="8" id="KW-0325">Glycoprotein</keyword>
<dbReference type="Pfam" id="PF00560">
    <property type="entry name" value="LRR_1"/>
    <property type="match status" value="3"/>
</dbReference>
<dbReference type="FunFam" id="3.80.10.10:FF:000041">
    <property type="entry name" value="LRR receptor-like serine/threonine-protein kinase ERECTA"/>
    <property type="match status" value="1"/>
</dbReference>
<comment type="subcellular location">
    <subcellularLocation>
        <location evidence="1">Membrane</location>
    </subcellularLocation>
</comment>
<evidence type="ECO:0000313" key="10">
    <source>
        <dbReference type="EMBL" id="GFY84498.1"/>
    </source>
</evidence>
<reference evidence="10 11" key="1">
    <citation type="submission" date="2019-07" db="EMBL/GenBank/DDBJ databases">
        <title>De Novo Assembly of kiwifruit Actinidia rufa.</title>
        <authorList>
            <person name="Sugita-Konishi S."/>
            <person name="Sato K."/>
            <person name="Mori E."/>
            <person name="Abe Y."/>
            <person name="Kisaki G."/>
            <person name="Hamano K."/>
            <person name="Suezawa K."/>
            <person name="Otani M."/>
            <person name="Fukuda T."/>
            <person name="Manabe T."/>
            <person name="Gomi K."/>
            <person name="Tabuchi M."/>
            <person name="Akimitsu K."/>
            <person name="Kataoka I."/>
        </authorList>
    </citation>
    <scope>NUCLEOTIDE SEQUENCE [LARGE SCALE GENOMIC DNA]</scope>
    <source>
        <strain evidence="11">cv. Fuchu</strain>
    </source>
</reference>
<dbReference type="GO" id="GO:0016020">
    <property type="term" value="C:membrane"/>
    <property type="evidence" value="ECO:0007669"/>
    <property type="project" value="UniProtKB-SubCell"/>
</dbReference>
<evidence type="ECO:0000256" key="8">
    <source>
        <dbReference type="ARBA" id="ARBA00023180"/>
    </source>
</evidence>